<dbReference type="Proteomes" id="UP000317243">
    <property type="component" value="Unassembled WGS sequence"/>
</dbReference>
<name>A0A5C5X4F4_9PLAN</name>
<organism evidence="1 2">
    <name type="scientific">Thalassoglobus neptunius</name>
    <dbReference type="NCBI Taxonomy" id="1938619"/>
    <lineage>
        <taxon>Bacteria</taxon>
        <taxon>Pseudomonadati</taxon>
        <taxon>Planctomycetota</taxon>
        <taxon>Planctomycetia</taxon>
        <taxon>Planctomycetales</taxon>
        <taxon>Planctomycetaceae</taxon>
        <taxon>Thalassoglobus</taxon>
    </lineage>
</organism>
<protein>
    <submittedName>
        <fullName evidence="1">Uncharacterized protein</fullName>
    </submittedName>
</protein>
<sequence>MWYLQVALGVLVIGVSQSPRQVYADEPADGGFFQQLAEAIEDVVEGVVRPQQPAMRLNFPGNAVQPVPEATIEDRKERLVHHLESAATWVDAVVTLTPEQKQQLDEFHLKVLTTSQENFIKSTGPRDAQKPLSDFAPIRFVGKSGAAYLATGYDWLQFMKTLLDEEQYQKFQAAMSERHQQLRDALVGHLINKIDAELFFTAIQREEFREEFVPKLVPGETRIFTFYPQSYYLEYESLEDLLSTVPDSVFHAAQRKRLKQLIDGSQYGNRSEQYVTFMAKEGVDGWHKKLSELNEYQQDRLKSAINVRIEFWKAHGELSDENLRVLKVAGRGCIVYVLESWRKQNRANMAGWEKTVGQNPNVNFGFSIQVPETSKIDSHQLWVNSLARCVDDFKTIDRERSEAMERAAAAYLVSLVDRELWLTTEQSQQLIEVMLADLPRTLKTNQAYIEELIFLTIPLANIPDARWEEILNERQLDALNGLKAQFRINGNIASVRMRNMGEFQFAIPR</sequence>
<gene>
    <name evidence="1" type="ORF">KOR42_12430</name>
</gene>
<keyword evidence="2" id="KW-1185">Reference proteome</keyword>
<dbReference type="OrthoDB" id="294317at2"/>
<evidence type="ECO:0000313" key="2">
    <source>
        <dbReference type="Proteomes" id="UP000317243"/>
    </source>
</evidence>
<reference evidence="1 2" key="1">
    <citation type="submission" date="2019-02" db="EMBL/GenBank/DDBJ databases">
        <title>Deep-cultivation of Planctomycetes and their phenomic and genomic characterization uncovers novel biology.</title>
        <authorList>
            <person name="Wiegand S."/>
            <person name="Jogler M."/>
            <person name="Boedeker C."/>
            <person name="Pinto D."/>
            <person name="Vollmers J."/>
            <person name="Rivas-Marin E."/>
            <person name="Kohn T."/>
            <person name="Peeters S.H."/>
            <person name="Heuer A."/>
            <person name="Rast P."/>
            <person name="Oberbeckmann S."/>
            <person name="Bunk B."/>
            <person name="Jeske O."/>
            <person name="Meyerdierks A."/>
            <person name="Storesund J.E."/>
            <person name="Kallscheuer N."/>
            <person name="Luecker S."/>
            <person name="Lage O.M."/>
            <person name="Pohl T."/>
            <person name="Merkel B.J."/>
            <person name="Hornburger P."/>
            <person name="Mueller R.-W."/>
            <person name="Bruemmer F."/>
            <person name="Labrenz M."/>
            <person name="Spormann A.M."/>
            <person name="Op Den Camp H."/>
            <person name="Overmann J."/>
            <person name="Amann R."/>
            <person name="Jetten M.S.M."/>
            <person name="Mascher T."/>
            <person name="Medema M.H."/>
            <person name="Devos D.P."/>
            <person name="Kaster A.-K."/>
            <person name="Ovreas L."/>
            <person name="Rohde M."/>
            <person name="Galperin M.Y."/>
            <person name="Jogler C."/>
        </authorList>
    </citation>
    <scope>NUCLEOTIDE SEQUENCE [LARGE SCALE GENOMIC DNA]</scope>
    <source>
        <strain evidence="1 2">KOR42</strain>
    </source>
</reference>
<proteinExistence type="predicted"/>
<dbReference type="RefSeq" id="WP_146507891.1">
    <property type="nucleotide sequence ID" value="NZ_SIHI01000001.1"/>
</dbReference>
<evidence type="ECO:0000313" key="1">
    <source>
        <dbReference type="EMBL" id="TWT57876.1"/>
    </source>
</evidence>
<dbReference type="AlphaFoldDB" id="A0A5C5X4F4"/>
<dbReference type="EMBL" id="SIHI01000001">
    <property type="protein sequence ID" value="TWT57876.1"/>
    <property type="molecule type" value="Genomic_DNA"/>
</dbReference>
<accession>A0A5C5X4F4</accession>
<comment type="caution">
    <text evidence="1">The sequence shown here is derived from an EMBL/GenBank/DDBJ whole genome shotgun (WGS) entry which is preliminary data.</text>
</comment>